<keyword evidence="2" id="KW-1185">Reference proteome</keyword>
<comment type="caution">
    <text evidence="1">The sequence shown here is derived from an EMBL/GenBank/DDBJ whole genome shotgun (WGS) entry which is preliminary data.</text>
</comment>
<proteinExistence type="predicted"/>
<reference evidence="1 2" key="1">
    <citation type="submission" date="2019-05" db="EMBL/GenBank/DDBJ databases">
        <title>Another draft genome of Portunus trituberculatus and its Hox gene families provides insights of decapod evolution.</title>
        <authorList>
            <person name="Jeong J.-H."/>
            <person name="Song I."/>
            <person name="Kim S."/>
            <person name="Choi T."/>
            <person name="Kim D."/>
            <person name="Ryu S."/>
            <person name="Kim W."/>
        </authorList>
    </citation>
    <scope>NUCLEOTIDE SEQUENCE [LARGE SCALE GENOMIC DNA]</scope>
    <source>
        <tissue evidence="1">Muscle</tissue>
    </source>
</reference>
<evidence type="ECO:0000313" key="1">
    <source>
        <dbReference type="EMBL" id="MPC58000.1"/>
    </source>
</evidence>
<organism evidence="1 2">
    <name type="scientific">Portunus trituberculatus</name>
    <name type="common">Swimming crab</name>
    <name type="synonym">Neptunus trituberculatus</name>
    <dbReference type="NCBI Taxonomy" id="210409"/>
    <lineage>
        <taxon>Eukaryota</taxon>
        <taxon>Metazoa</taxon>
        <taxon>Ecdysozoa</taxon>
        <taxon>Arthropoda</taxon>
        <taxon>Crustacea</taxon>
        <taxon>Multicrustacea</taxon>
        <taxon>Malacostraca</taxon>
        <taxon>Eumalacostraca</taxon>
        <taxon>Eucarida</taxon>
        <taxon>Decapoda</taxon>
        <taxon>Pleocyemata</taxon>
        <taxon>Brachyura</taxon>
        <taxon>Eubrachyura</taxon>
        <taxon>Portunoidea</taxon>
        <taxon>Portunidae</taxon>
        <taxon>Portuninae</taxon>
        <taxon>Portunus</taxon>
    </lineage>
</organism>
<evidence type="ECO:0000313" key="2">
    <source>
        <dbReference type="Proteomes" id="UP000324222"/>
    </source>
</evidence>
<dbReference type="EMBL" id="VSRR010015268">
    <property type="protein sequence ID" value="MPC58000.1"/>
    <property type="molecule type" value="Genomic_DNA"/>
</dbReference>
<name>A0A5B7GCG2_PORTR</name>
<accession>A0A5B7GCG2</accession>
<protein>
    <submittedName>
        <fullName evidence="1">Uncharacterized protein</fullName>
    </submittedName>
</protein>
<dbReference type="Proteomes" id="UP000324222">
    <property type="component" value="Unassembled WGS sequence"/>
</dbReference>
<dbReference type="AlphaFoldDB" id="A0A5B7GCG2"/>
<sequence>MWAENRGSSGVHYKGLAGWW</sequence>
<gene>
    <name evidence="1" type="ORF">E2C01_051992</name>
</gene>